<evidence type="ECO:0000259" key="1">
    <source>
        <dbReference type="PROSITE" id="PS51186"/>
    </source>
</evidence>
<dbReference type="EMBL" id="WWCM01000002">
    <property type="protein sequence ID" value="MYM38702.1"/>
    <property type="molecule type" value="Genomic_DNA"/>
</dbReference>
<feature type="domain" description="N-acetyltransferase" evidence="1">
    <location>
        <begin position="2"/>
        <end position="157"/>
    </location>
</feature>
<keyword evidence="3" id="KW-1185">Reference proteome</keyword>
<dbReference type="Proteomes" id="UP000478090">
    <property type="component" value="Unassembled WGS sequence"/>
</dbReference>
<dbReference type="Gene3D" id="3.40.630.30">
    <property type="match status" value="1"/>
</dbReference>
<name>A0ABW9VM29_9BURK</name>
<protein>
    <submittedName>
        <fullName evidence="2">GNAT family N-acetyltransferase</fullName>
    </submittedName>
</protein>
<evidence type="ECO:0000313" key="2">
    <source>
        <dbReference type="EMBL" id="MYM38702.1"/>
    </source>
</evidence>
<dbReference type="SUPFAM" id="SSF55729">
    <property type="entry name" value="Acyl-CoA N-acyltransferases (Nat)"/>
    <property type="match status" value="1"/>
</dbReference>
<dbReference type="Pfam" id="PF13527">
    <property type="entry name" value="Acetyltransf_9"/>
    <property type="match status" value="1"/>
</dbReference>
<dbReference type="PROSITE" id="PS51186">
    <property type="entry name" value="GNAT"/>
    <property type="match status" value="1"/>
</dbReference>
<evidence type="ECO:0000313" key="3">
    <source>
        <dbReference type="Proteomes" id="UP000478090"/>
    </source>
</evidence>
<sequence length="284" mass="31470">MITFANVETTPLALERYRELFTACFPAGASDRFTPEYLEWLYRANPDGRVVGFDAWDGDTLAAHYVCLPAQARFEGQLIRVLLSLNTATHPNYQGQGLFSQLAHMCYDAATALGYDAVYGVANANSTPGFIRKLGFQLVRPLEARVGLGPLLHKTSQRQPSFERHWSAAALAWRCANPNNPVTRRAAGDGWQFFAPSLSPLLPAIATLDHAPEVPAVASAGWTSPARLFIGLMPDAERAYWNYASIPQRLRPSPLNLIFKPLSARVARLDPARVRFSFLDFDAY</sequence>
<comment type="caution">
    <text evidence="2">The sequence shown here is derived from an EMBL/GenBank/DDBJ whole genome shotgun (WGS) entry which is preliminary data.</text>
</comment>
<accession>A0ABW9VM29</accession>
<gene>
    <name evidence="2" type="ORF">GTP27_05100</name>
</gene>
<dbReference type="CDD" id="cd04301">
    <property type="entry name" value="NAT_SF"/>
    <property type="match status" value="1"/>
</dbReference>
<dbReference type="RefSeq" id="WP_161038074.1">
    <property type="nucleotide sequence ID" value="NZ_WWCM01000002.1"/>
</dbReference>
<dbReference type="InterPro" id="IPR016181">
    <property type="entry name" value="Acyl_CoA_acyltransferase"/>
</dbReference>
<proteinExistence type="predicted"/>
<dbReference type="InterPro" id="IPR000182">
    <property type="entry name" value="GNAT_dom"/>
</dbReference>
<organism evidence="2 3">
    <name type="scientific">Duganella qianjiadongensis</name>
    <dbReference type="NCBI Taxonomy" id="2692176"/>
    <lineage>
        <taxon>Bacteria</taxon>
        <taxon>Pseudomonadati</taxon>
        <taxon>Pseudomonadota</taxon>
        <taxon>Betaproteobacteria</taxon>
        <taxon>Burkholderiales</taxon>
        <taxon>Oxalobacteraceae</taxon>
        <taxon>Telluria group</taxon>
        <taxon>Duganella</taxon>
    </lineage>
</organism>
<reference evidence="2 3" key="1">
    <citation type="submission" date="2019-12" db="EMBL/GenBank/DDBJ databases">
        <title>Novel species isolated from a subtropical stream in China.</title>
        <authorList>
            <person name="Lu H."/>
        </authorList>
    </citation>
    <scope>NUCLEOTIDE SEQUENCE [LARGE SCALE GENOMIC DNA]</scope>
    <source>
        <strain evidence="2 3">CY13W</strain>
    </source>
</reference>